<evidence type="ECO:0000256" key="1">
    <source>
        <dbReference type="ARBA" id="ARBA00004447"/>
    </source>
</evidence>
<feature type="domain" description="Fucosyltransferase N-terminal" evidence="14">
    <location>
        <begin position="95"/>
        <end position="194"/>
    </location>
</feature>
<gene>
    <name evidence="15" type="ORF">AFUS01_LOCUS46384</name>
</gene>
<evidence type="ECO:0000256" key="9">
    <source>
        <dbReference type="ARBA" id="ARBA00023034"/>
    </source>
</evidence>
<keyword evidence="10" id="KW-0472">Membrane</keyword>
<evidence type="ECO:0000256" key="7">
    <source>
        <dbReference type="ARBA" id="ARBA00022968"/>
    </source>
</evidence>
<name>A0A8J2PU25_9HEXA</name>
<keyword evidence="11" id="KW-0325">Glycoprotein</keyword>
<dbReference type="Pfam" id="PF17039">
    <property type="entry name" value="Glyco_tran_10_N"/>
    <property type="match status" value="1"/>
</dbReference>
<evidence type="ECO:0000256" key="8">
    <source>
        <dbReference type="ARBA" id="ARBA00022989"/>
    </source>
</evidence>
<evidence type="ECO:0000259" key="13">
    <source>
        <dbReference type="Pfam" id="PF00852"/>
    </source>
</evidence>
<keyword evidence="5 12" id="KW-0808">Transferase</keyword>
<dbReference type="PANTHER" id="PTHR48438">
    <property type="entry name" value="ALPHA-(1,3)-FUCOSYLTRANSFERASE C-RELATED"/>
    <property type="match status" value="1"/>
</dbReference>
<evidence type="ECO:0000256" key="11">
    <source>
        <dbReference type="ARBA" id="ARBA00023180"/>
    </source>
</evidence>
<reference evidence="15" key="1">
    <citation type="submission" date="2021-06" db="EMBL/GenBank/DDBJ databases">
        <authorList>
            <person name="Hodson N. C."/>
            <person name="Mongue J. A."/>
            <person name="Jaron S. K."/>
        </authorList>
    </citation>
    <scope>NUCLEOTIDE SEQUENCE</scope>
</reference>
<dbReference type="Pfam" id="PF00852">
    <property type="entry name" value="Glyco_transf_10"/>
    <property type="match status" value="1"/>
</dbReference>
<keyword evidence="6 12" id="KW-0812">Transmembrane</keyword>
<dbReference type="InterPro" id="IPR055270">
    <property type="entry name" value="Glyco_tran_10_C"/>
</dbReference>
<dbReference type="EMBL" id="CAJVCH010571336">
    <property type="protein sequence ID" value="CAG7837240.1"/>
    <property type="molecule type" value="Genomic_DNA"/>
</dbReference>
<keyword evidence="8" id="KW-1133">Transmembrane helix</keyword>
<dbReference type="OrthoDB" id="427096at2759"/>
<sequence>MTGKASQPFDLPEDLLLESNKSVRALASLQVTNYLEISRPLFYAGSSTHDLQGQKSNFTSSMNSSIVPFLKGKLVLFYTRYRGNAHWMDEHMTRDGIMYSLNTNTHRCPFNCTFTHEKRLASRSNAIIFSIVDNFYFPEFPSFPKVRTPEQVWIAYASTVAANVDFDSNFDETDSIYNWTASYRLDSDIYWPYGYFYTLPNNPENSSGETNAAISTITPLKTKQKKLIASMITSKCTTKSFREGIISELQTYIEVDIYGACGSHKCPHTLEDRDPCLKHIGDQYKFYLAFENALCEDYITDEFFAAFEHGMVPVTYGLGDYTQVAPHHSYINMLDFPSLKHLAKYLVHLSTNGEEYRKLWELDRRRTSRKVCKSFRQWWNRKRSEDWGKDYFRKWFLNSKDQNAACKYFAE</sequence>
<keyword evidence="9 12" id="KW-0333">Golgi apparatus</keyword>
<feature type="domain" description="Fucosyltransferase C-terminal" evidence="13">
    <location>
        <begin position="223"/>
        <end position="364"/>
    </location>
</feature>
<evidence type="ECO:0000256" key="5">
    <source>
        <dbReference type="ARBA" id="ARBA00022679"/>
    </source>
</evidence>
<dbReference type="Proteomes" id="UP000708208">
    <property type="component" value="Unassembled WGS sequence"/>
</dbReference>
<evidence type="ECO:0000256" key="4">
    <source>
        <dbReference type="ARBA" id="ARBA00022676"/>
    </source>
</evidence>
<evidence type="ECO:0000256" key="3">
    <source>
        <dbReference type="ARBA" id="ARBA00008919"/>
    </source>
</evidence>
<dbReference type="EC" id="2.4.1.-" evidence="12"/>
<dbReference type="InterPro" id="IPR001503">
    <property type="entry name" value="Glyco_trans_10"/>
</dbReference>
<keyword evidence="4 12" id="KW-0328">Glycosyltransferase</keyword>
<dbReference type="GO" id="GO:0032580">
    <property type="term" value="C:Golgi cisterna membrane"/>
    <property type="evidence" value="ECO:0007669"/>
    <property type="project" value="UniProtKB-SubCell"/>
</dbReference>
<proteinExistence type="inferred from homology"/>
<dbReference type="FunFam" id="3.40.50.11660:FF:000002">
    <property type="entry name" value="Alpha-(1,3)-fucosyltransferase"/>
    <property type="match status" value="1"/>
</dbReference>
<protein>
    <recommendedName>
        <fullName evidence="12">Fucosyltransferase</fullName>
        <ecNumber evidence="12">2.4.1.-</ecNumber>
    </recommendedName>
</protein>
<evidence type="ECO:0000256" key="12">
    <source>
        <dbReference type="RuleBase" id="RU003832"/>
    </source>
</evidence>
<comment type="pathway">
    <text evidence="2">Protein modification; protein glycosylation.</text>
</comment>
<dbReference type="InterPro" id="IPR031481">
    <property type="entry name" value="Glyco_tran_10_N"/>
</dbReference>
<accession>A0A8J2PU25</accession>
<dbReference type="PANTHER" id="PTHR48438:SF1">
    <property type="entry name" value="ALPHA-(1,3)-FUCOSYLTRANSFERASE C-RELATED"/>
    <property type="match status" value="1"/>
</dbReference>
<evidence type="ECO:0000313" key="15">
    <source>
        <dbReference type="EMBL" id="CAG7837240.1"/>
    </source>
</evidence>
<dbReference type="AlphaFoldDB" id="A0A8J2PU25"/>
<comment type="subcellular location">
    <subcellularLocation>
        <location evidence="1 12">Golgi apparatus</location>
        <location evidence="1 12">Golgi stack membrane</location>
        <topology evidence="1 12">Single-pass type II membrane protein</topology>
    </subcellularLocation>
</comment>
<evidence type="ECO:0000256" key="2">
    <source>
        <dbReference type="ARBA" id="ARBA00004922"/>
    </source>
</evidence>
<comment type="caution">
    <text evidence="15">The sequence shown here is derived from an EMBL/GenBank/DDBJ whole genome shotgun (WGS) entry which is preliminary data.</text>
</comment>
<keyword evidence="16" id="KW-1185">Reference proteome</keyword>
<evidence type="ECO:0000256" key="6">
    <source>
        <dbReference type="ARBA" id="ARBA00022692"/>
    </source>
</evidence>
<comment type="similarity">
    <text evidence="3 12">Belongs to the glycosyltransferase 10 family.</text>
</comment>
<evidence type="ECO:0000256" key="10">
    <source>
        <dbReference type="ARBA" id="ARBA00023136"/>
    </source>
</evidence>
<keyword evidence="7" id="KW-0735">Signal-anchor</keyword>
<evidence type="ECO:0000259" key="14">
    <source>
        <dbReference type="Pfam" id="PF17039"/>
    </source>
</evidence>
<organism evidence="15 16">
    <name type="scientific">Allacma fusca</name>
    <dbReference type="NCBI Taxonomy" id="39272"/>
    <lineage>
        <taxon>Eukaryota</taxon>
        <taxon>Metazoa</taxon>
        <taxon>Ecdysozoa</taxon>
        <taxon>Arthropoda</taxon>
        <taxon>Hexapoda</taxon>
        <taxon>Collembola</taxon>
        <taxon>Symphypleona</taxon>
        <taxon>Sminthuridae</taxon>
        <taxon>Allacma</taxon>
    </lineage>
</organism>
<dbReference type="GO" id="GO:0008417">
    <property type="term" value="F:fucosyltransferase activity"/>
    <property type="evidence" value="ECO:0007669"/>
    <property type="project" value="InterPro"/>
</dbReference>
<evidence type="ECO:0000313" key="16">
    <source>
        <dbReference type="Proteomes" id="UP000708208"/>
    </source>
</evidence>